<accession>A0ABT6C9S7</accession>
<dbReference type="InterPro" id="IPR013783">
    <property type="entry name" value="Ig-like_fold"/>
</dbReference>
<feature type="transmembrane region" description="Helical" evidence="2">
    <location>
        <begin position="146"/>
        <end position="164"/>
    </location>
</feature>
<proteinExistence type="predicted"/>
<evidence type="ECO:0000256" key="2">
    <source>
        <dbReference type="SAM" id="Phobius"/>
    </source>
</evidence>
<gene>
    <name evidence="4" type="ORF">P4R38_14675</name>
</gene>
<comment type="caution">
    <text evidence="4">The sequence shown here is derived from an EMBL/GenBank/DDBJ whole genome shotgun (WGS) entry which is preliminary data.</text>
</comment>
<dbReference type="Gene3D" id="2.60.40.10">
    <property type="entry name" value="Immunoglobulins"/>
    <property type="match status" value="1"/>
</dbReference>
<dbReference type="Pfam" id="PF13560">
    <property type="entry name" value="HTH_31"/>
    <property type="match status" value="1"/>
</dbReference>
<evidence type="ECO:0000256" key="1">
    <source>
        <dbReference type="SAM" id="MobiDB-lite"/>
    </source>
</evidence>
<evidence type="ECO:0000259" key="3">
    <source>
        <dbReference type="Pfam" id="PF16158"/>
    </source>
</evidence>
<dbReference type="EMBL" id="JAROAV010000036">
    <property type="protein sequence ID" value="MDF8265491.1"/>
    <property type="molecule type" value="Genomic_DNA"/>
</dbReference>
<dbReference type="PANTHER" id="PTHR20930">
    <property type="entry name" value="OVARIAN CARCINOMA ANTIGEN CA125-RELATED"/>
    <property type="match status" value="1"/>
</dbReference>
<feature type="domain" description="Nbr1 FW" evidence="3">
    <location>
        <begin position="223"/>
        <end position="314"/>
    </location>
</feature>
<keyword evidence="2" id="KW-1133">Transmembrane helix</keyword>
<sequence>MSDGFAADRRQAIEEFATELSALRESVGRPSFRAMSGRSGCISHTTLHEAAQGNRLPTWETTVEFAKACGADPADFRERWQAANRAVNPPAPTTAAPPSPSPPPIAAPAEAAEPLAPAPSGLAAVDARTHETVDEPARSGRRRRTALLAAAVAVVVAGGAGVAWKASGDDRTPPLVQGQDTTATGTPLRLAASPTACPVTPTNPPWTPPVNKGDKAKFLGDITIPDCSTVKPGQTFRKVWRLRNVGSVPWTARTLQRVELPQGRNDCQTVERVRLPAARPGQQVDVAVEVTAPAKPGICVVRWMMKDDQDRVAFPGGRPVNFQVRVAG</sequence>
<dbReference type="PANTHER" id="PTHR20930:SF0">
    <property type="entry name" value="PROTEIN ILRUN"/>
    <property type="match status" value="1"/>
</dbReference>
<keyword evidence="5" id="KW-1185">Reference proteome</keyword>
<reference evidence="4 5" key="1">
    <citation type="submission" date="2023-03" db="EMBL/GenBank/DDBJ databases">
        <title>YIM 133296 draft genome.</title>
        <authorList>
            <person name="Xiong L."/>
        </authorList>
    </citation>
    <scope>NUCLEOTIDE SEQUENCE [LARGE SCALE GENOMIC DNA]</scope>
    <source>
        <strain evidence="4 5">YIM 133296</strain>
    </source>
</reference>
<dbReference type="CDD" id="cd14947">
    <property type="entry name" value="NBR1_like"/>
    <property type="match status" value="1"/>
</dbReference>
<evidence type="ECO:0000313" key="5">
    <source>
        <dbReference type="Proteomes" id="UP001528912"/>
    </source>
</evidence>
<dbReference type="RefSeq" id="WP_277192815.1">
    <property type="nucleotide sequence ID" value="NZ_JAROAV010000036.1"/>
</dbReference>
<dbReference type="Proteomes" id="UP001528912">
    <property type="component" value="Unassembled WGS sequence"/>
</dbReference>
<name>A0ABT6C9S7_9MICO</name>
<organism evidence="4 5">
    <name type="scientific">Luteipulveratus flavus</name>
    <dbReference type="NCBI Taxonomy" id="3031728"/>
    <lineage>
        <taxon>Bacteria</taxon>
        <taxon>Bacillati</taxon>
        <taxon>Actinomycetota</taxon>
        <taxon>Actinomycetes</taxon>
        <taxon>Micrococcales</taxon>
        <taxon>Dermacoccaceae</taxon>
        <taxon>Luteipulveratus</taxon>
    </lineage>
</organism>
<dbReference type="InterPro" id="IPR032350">
    <property type="entry name" value="Nbr1_FW"/>
</dbReference>
<feature type="region of interest" description="Disordered" evidence="1">
    <location>
        <begin position="87"/>
        <end position="109"/>
    </location>
</feature>
<evidence type="ECO:0000313" key="4">
    <source>
        <dbReference type="EMBL" id="MDF8265491.1"/>
    </source>
</evidence>
<protein>
    <submittedName>
        <fullName evidence="4">NBR1-Ig-like domain-containing protein</fullName>
    </submittedName>
</protein>
<feature type="compositionally biased region" description="Pro residues" evidence="1">
    <location>
        <begin position="89"/>
        <end position="106"/>
    </location>
</feature>
<dbReference type="Pfam" id="PF16158">
    <property type="entry name" value="N_BRCA1_IG"/>
    <property type="match status" value="1"/>
</dbReference>
<keyword evidence="2" id="KW-0472">Membrane</keyword>
<keyword evidence="2" id="KW-0812">Transmembrane</keyword>